<evidence type="ECO:0000256" key="2">
    <source>
        <dbReference type="ARBA" id="ARBA00022692"/>
    </source>
</evidence>
<feature type="region of interest" description="Disordered" evidence="7">
    <location>
        <begin position="438"/>
        <end position="472"/>
    </location>
</feature>
<feature type="region of interest" description="Disordered" evidence="7">
    <location>
        <begin position="166"/>
        <end position="243"/>
    </location>
</feature>
<evidence type="ECO:0000256" key="5">
    <source>
        <dbReference type="ARBA" id="ARBA00038039"/>
    </source>
</evidence>
<evidence type="ECO:0000313" key="10">
    <source>
        <dbReference type="Proteomes" id="UP000308768"/>
    </source>
</evidence>
<evidence type="ECO:0000256" key="8">
    <source>
        <dbReference type="SAM" id="Phobius"/>
    </source>
</evidence>
<feature type="transmembrane region" description="Helical" evidence="8">
    <location>
        <begin position="42"/>
        <end position="63"/>
    </location>
</feature>
<dbReference type="SMART" id="SM00679">
    <property type="entry name" value="CTNS"/>
    <property type="match status" value="2"/>
</dbReference>
<sequence>MPAWLSITTLAPILPDRCEPANAYLFWLSSTLHTCVPTNPALISTLLGTLSIVSWLFAQLPQIYKNYTLKSTSGLSIFFLTEWCLGDLSNLLGALFTGQATWQVVVAGYYCFVDSMLVAQWTWYEHLRHGRPLISVWRRKNLSGDDNIDDGGMQEVIEGMPILSQTSSTLSQTSDKNSSGKQTPAREIYSSKQRPKPVFRTPTFDRLPRDQDASSDKDEPASSSLGATPTSRTIHRIQHGSSPMPSPKTILFLTLLIALTHASPLSPPSSRTPLAASLSHSPMNPREAAGRLLSWLSTLLYLGSRLPQLYRNHSRRSTAGLSPALFAAAFFGNLFYASSLLANPCAWSDLPPHGAGGWVGATGSRRAEWVGRALPFWLGAAGVLVLDAGVGVQFWWFGDGAGDGGPERMVVAKTSEGTRWRWRRVSGWMRGWVPSVSEAAAGEEETQKTGGGGERDGLLGRQGQGGGYGTVV</sequence>
<dbReference type="GO" id="GO:0015174">
    <property type="term" value="F:basic amino acid transmembrane transporter activity"/>
    <property type="evidence" value="ECO:0007669"/>
    <property type="project" value="TreeGrafter"/>
</dbReference>
<comment type="caution">
    <text evidence="9">The sequence shown here is derived from an EMBL/GenBank/DDBJ whole genome shotgun (WGS) entry which is preliminary data.</text>
</comment>
<feature type="transmembrane region" description="Helical" evidence="8">
    <location>
        <begin position="318"/>
        <end position="337"/>
    </location>
</feature>
<evidence type="ECO:0000256" key="4">
    <source>
        <dbReference type="ARBA" id="ARBA00023136"/>
    </source>
</evidence>
<evidence type="ECO:0000256" key="1">
    <source>
        <dbReference type="ARBA" id="ARBA00004141"/>
    </source>
</evidence>
<dbReference type="STRING" id="331657.A0A4U0X4Z5"/>
<keyword evidence="10" id="KW-1185">Reference proteome</keyword>
<protein>
    <submittedName>
        <fullName evidence="9">Uncharacterized protein</fullName>
    </submittedName>
</protein>
<dbReference type="FunFam" id="1.20.1280.290:FF:000009">
    <property type="entry name" value="PQ loop repeat family protein"/>
    <property type="match status" value="1"/>
</dbReference>
<dbReference type="Proteomes" id="UP000308768">
    <property type="component" value="Unassembled WGS sequence"/>
</dbReference>
<dbReference type="Pfam" id="PF04193">
    <property type="entry name" value="PQ-loop"/>
    <property type="match status" value="2"/>
</dbReference>
<keyword evidence="2 8" id="KW-0812">Transmembrane</keyword>
<dbReference type="InterPro" id="IPR051415">
    <property type="entry name" value="LAAT-1"/>
</dbReference>
<dbReference type="AlphaFoldDB" id="A0A4U0X4Z5"/>
<feature type="compositionally biased region" description="Basic and acidic residues" evidence="7">
    <location>
        <begin position="206"/>
        <end position="220"/>
    </location>
</feature>
<feature type="compositionally biased region" description="Gly residues" evidence="7">
    <location>
        <begin position="460"/>
        <end position="472"/>
    </location>
</feature>
<gene>
    <name evidence="9" type="ORF">B0A49_06361</name>
</gene>
<dbReference type="PANTHER" id="PTHR16201:SF34">
    <property type="entry name" value="LYSOSOMAL AMINO ACID TRANSPORTER 1"/>
    <property type="match status" value="1"/>
</dbReference>
<organism evidence="9 10">
    <name type="scientific">Cryomyces minteri</name>
    <dbReference type="NCBI Taxonomy" id="331657"/>
    <lineage>
        <taxon>Eukaryota</taxon>
        <taxon>Fungi</taxon>
        <taxon>Dikarya</taxon>
        <taxon>Ascomycota</taxon>
        <taxon>Pezizomycotina</taxon>
        <taxon>Dothideomycetes</taxon>
        <taxon>Dothideomycetes incertae sedis</taxon>
        <taxon>Cryomyces</taxon>
    </lineage>
</organism>
<dbReference type="Gene3D" id="1.20.1280.290">
    <property type="match status" value="2"/>
</dbReference>
<evidence type="ECO:0000256" key="3">
    <source>
        <dbReference type="ARBA" id="ARBA00022989"/>
    </source>
</evidence>
<keyword evidence="4 8" id="KW-0472">Membrane</keyword>
<dbReference type="PANTHER" id="PTHR16201">
    <property type="entry name" value="SEVEN TRANSMEMBRANE PROTEIN 1-RELATED"/>
    <property type="match status" value="1"/>
</dbReference>
<dbReference type="GO" id="GO:0000329">
    <property type="term" value="C:fungal-type vacuole membrane"/>
    <property type="evidence" value="ECO:0007669"/>
    <property type="project" value="TreeGrafter"/>
</dbReference>
<evidence type="ECO:0000256" key="6">
    <source>
        <dbReference type="ARBA" id="ARBA00050768"/>
    </source>
</evidence>
<dbReference type="EMBL" id="NAJN01000673">
    <property type="protein sequence ID" value="TKA70103.1"/>
    <property type="molecule type" value="Genomic_DNA"/>
</dbReference>
<proteinExistence type="inferred from homology"/>
<dbReference type="InterPro" id="IPR006603">
    <property type="entry name" value="PQ-loop_rpt"/>
</dbReference>
<evidence type="ECO:0000256" key="7">
    <source>
        <dbReference type="SAM" id="MobiDB-lite"/>
    </source>
</evidence>
<reference evidence="9 10" key="1">
    <citation type="submission" date="2017-03" db="EMBL/GenBank/DDBJ databases">
        <title>Genomes of endolithic fungi from Antarctica.</title>
        <authorList>
            <person name="Coleine C."/>
            <person name="Masonjones S."/>
            <person name="Stajich J.E."/>
        </authorList>
    </citation>
    <scope>NUCLEOTIDE SEQUENCE [LARGE SCALE GENOMIC DNA]</scope>
    <source>
        <strain evidence="9 10">CCFEE 5187</strain>
    </source>
</reference>
<comment type="subcellular location">
    <subcellularLocation>
        <location evidence="1">Membrane</location>
        <topology evidence="1">Multi-pass membrane protein</topology>
    </subcellularLocation>
</comment>
<name>A0A4U0X4Z5_9PEZI</name>
<accession>A0A4U0X4Z5</accession>
<feature type="transmembrane region" description="Helical" evidence="8">
    <location>
        <begin position="376"/>
        <end position="398"/>
    </location>
</feature>
<feature type="compositionally biased region" description="Polar residues" evidence="7">
    <location>
        <begin position="221"/>
        <end position="232"/>
    </location>
</feature>
<evidence type="ECO:0000313" key="9">
    <source>
        <dbReference type="EMBL" id="TKA70103.1"/>
    </source>
</evidence>
<dbReference type="GO" id="GO:0034488">
    <property type="term" value="P:basic amino acid transmembrane export from vacuole"/>
    <property type="evidence" value="ECO:0007669"/>
    <property type="project" value="TreeGrafter"/>
</dbReference>
<keyword evidence="3 8" id="KW-1133">Transmembrane helix</keyword>
<dbReference type="OrthoDB" id="8048523at2759"/>
<comment type="similarity">
    <text evidence="5">Belongs to the laat-1 family.</text>
</comment>
<comment type="catalytic activity">
    <reaction evidence="6">
        <text>L-histidine(out) + L-arginine(in) = L-histidine(in) + L-arginine(out)</text>
        <dbReference type="Rhea" id="RHEA:71063"/>
        <dbReference type="ChEBI" id="CHEBI:32682"/>
        <dbReference type="ChEBI" id="CHEBI:57595"/>
    </reaction>
</comment>